<sequence>MSKPWNFQVNPLAWDQNSANMVATYWLTWNLRSNLRGYADDDCIWTYHSITNVSTNEPNYIGLPPSWATALSTAGFDEEEIAAIHARRKATAAAVNLKNGAALMLRVLIRSILQLVPHRRYCAIQYLAVQVLLGSV</sequence>
<dbReference type="InParanoid" id="A0A0C3K8A0"/>
<gene>
    <name evidence="1" type="ORF">M404DRAFT_503981</name>
</gene>
<reference evidence="1 2" key="1">
    <citation type="submission" date="2014-04" db="EMBL/GenBank/DDBJ databases">
        <authorList>
            <consortium name="DOE Joint Genome Institute"/>
            <person name="Kuo A."/>
            <person name="Kohler A."/>
            <person name="Costa M.D."/>
            <person name="Nagy L.G."/>
            <person name="Floudas D."/>
            <person name="Copeland A."/>
            <person name="Barry K.W."/>
            <person name="Cichocki N."/>
            <person name="Veneault-Fourrey C."/>
            <person name="LaButti K."/>
            <person name="Lindquist E.A."/>
            <person name="Lipzen A."/>
            <person name="Lundell T."/>
            <person name="Morin E."/>
            <person name="Murat C."/>
            <person name="Sun H."/>
            <person name="Tunlid A."/>
            <person name="Henrissat B."/>
            <person name="Grigoriev I.V."/>
            <person name="Hibbett D.S."/>
            <person name="Martin F."/>
            <person name="Nordberg H.P."/>
            <person name="Cantor M.N."/>
            <person name="Hua S.X."/>
        </authorList>
    </citation>
    <scope>NUCLEOTIDE SEQUENCE [LARGE SCALE GENOMIC DNA]</scope>
    <source>
        <strain evidence="1 2">Marx 270</strain>
    </source>
</reference>
<dbReference type="Proteomes" id="UP000054217">
    <property type="component" value="Unassembled WGS sequence"/>
</dbReference>
<dbReference type="AlphaFoldDB" id="A0A0C3K8A0"/>
<name>A0A0C3K8A0_PISTI</name>
<reference evidence="2" key="2">
    <citation type="submission" date="2015-01" db="EMBL/GenBank/DDBJ databases">
        <title>Evolutionary Origins and Diversification of the Mycorrhizal Mutualists.</title>
        <authorList>
            <consortium name="DOE Joint Genome Institute"/>
            <consortium name="Mycorrhizal Genomics Consortium"/>
            <person name="Kohler A."/>
            <person name="Kuo A."/>
            <person name="Nagy L.G."/>
            <person name="Floudas D."/>
            <person name="Copeland A."/>
            <person name="Barry K.W."/>
            <person name="Cichocki N."/>
            <person name="Veneault-Fourrey C."/>
            <person name="LaButti K."/>
            <person name="Lindquist E.A."/>
            <person name="Lipzen A."/>
            <person name="Lundell T."/>
            <person name="Morin E."/>
            <person name="Murat C."/>
            <person name="Riley R."/>
            <person name="Ohm R."/>
            <person name="Sun H."/>
            <person name="Tunlid A."/>
            <person name="Henrissat B."/>
            <person name="Grigoriev I.V."/>
            <person name="Hibbett D.S."/>
            <person name="Martin F."/>
        </authorList>
    </citation>
    <scope>NUCLEOTIDE SEQUENCE [LARGE SCALE GENOMIC DNA]</scope>
    <source>
        <strain evidence="2">Marx 270</strain>
    </source>
</reference>
<dbReference type="EMBL" id="KN831965">
    <property type="protein sequence ID" value="KIO05787.1"/>
    <property type="molecule type" value="Genomic_DNA"/>
</dbReference>
<protein>
    <submittedName>
        <fullName evidence="1">Uncharacterized protein</fullName>
    </submittedName>
</protein>
<organism evidence="1 2">
    <name type="scientific">Pisolithus tinctorius Marx 270</name>
    <dbReference type="NCBI Taxonomy" id="870435"/>
    <lineage>
        <taxon>Eukaryota</taxon>
        <taxon>Fungi</taxon>
        <taxon>Dikarya</taxon>
        <taxon>Basidiomycota</taxon>
        <taxon>Agaricomycotina</taxon>
        <taxon>Agaricomycetes</taxon>
        <taxon>Agaricomycetidae</taxon>
        <taxon>Boletales</taxon>
        <taxon>Sclerodermatineae</taxon>
        <taxon>Pisolithaceae</taxon>
        <taxon>Pisolithus</taxon>
    </lineage>
</organism>
<evidence type="ECO:0000313" key="2">
    <source>
        <dbReference type="Proteomes" id="UP000054217"/>
    </source>
</evidence>
<proteinExistence type="predicted"/>
<evidence type="ECO:0000313" key="1">
    <source>
        <dbReference type="EMBL" id="KIO05787.1"/>
    </source>
</evidence>
<keyword evidence="2" id="KW-1185">Reference proteome</keyword>
<dbReference type="OrthoDB" id="2693499at2759"/>
<accession>A0A0C3K8A0</accession>
<dbReference type="HOGENOM" id="CLU_1876267_0_0_1"/>